<protein>
    <recommendedName>
        <fullName evidence="2">AB hydrolase-1 domain-containing protein</fullName>
    </recommendedName>
</protein>
<dbReference type="AlphaFoldDB" id="A0A381PNZ1"/>
<accession>A0A381PNZ1</accession>
<dbReference type="PANTHER" id="PTHR43798">
    <property type="entry name" value="MONOACYLGLYCEROL LIPASE"/>
    <property type="match status" value="1"/>
</dbReference>
<dbReference type="GO" id="GO:0016787">
    <property type="term" value="F:hydrolase activity"/>
    <property type="evidence" value="ECO:0007669"/>
    <property type="project" value="UniProtKB-KW"/>
</dbReference>
<gene>
    <name evidence="3" type="ORF">METZ01_LOCUS21514</name>
</gene>
<evidence type="ECO:0000259" key="2">
    <source>
        <dbReference type="Pfam" id="PF00561"/>
    </source>
</evidence>
<keyword evidence="1" id="KW-0378">Hydrolase</keyword>
<dbReference type="SUPFAM" id="SSF53474">
    <property type="entry name" value="alpha/beta-Hydrolases"/>
    <property type="match status" value="1"/>
</dbReference>
<dbReference type="InterPro" id="IPR029058">
    <property type="entry name" value="AB_hydrolase_fold"/>
</dbReference>
<dbReference type="Gene3D" id="3.40.50.1820">
    <property type="entry name" value="alpha/beta hydrolase"/>
    <property type="match status" value="1"/>
</dbReference>
<feature type="domain" description="AB hydrolase-1" evidence="2">
    <location>
        <begin position="3"/>
        <end position="104"/>
    </location>
</feature>
<dbReference type="PANTHER" id="PTHR43798:SF31">
    <property type="entry name" value="AB HYDROLASE SUPERFAMILY PROTEIN YCLE"/>
    <property type="match status" value="1"/>
</dbReference>
<reference evidence="3" key="1">
    <citation type="submission" date="2018-05" db="EMBL/GenBank/DDBJ databases">
        <authorList>
            <person name="Lanie J.A."/>
            <person name="Ng W.-L."/>
            <person name="Kazmierczak K.M."/>
            <person name="Andrzejewski T.M."/>
            <person name="Davidsen T.M."/>
            <person name="Wayne K.J."/>
            <person name="Tettelin H."/>
            <person name="Glass J.I."/>
            <person name="Rusch D."/>
            <person name="Podicherti R."/>
            <person name="Tsui H.-C.T."/>
            <person name="Winkler M.E."/>
        </authorList>
    </citation>
    <scope>NUCLEOTIDE SEQUENCE</scope>
</reference>
<proteinExistence type="predicted"/>
<dbReference type="EMBL" id="UINC01001039">
    <property type="protein sequence ID" value="SUZ68660.1"/>
    <property type="molecule type" value="Genomic_DNA"/>
</dbReference>
<sequence>MSNPVLLLHGFTGSVESTWAPTGIIELLQDAGRQVIAWDLPGHGSADKHHDPAGYADMEQGLVDRLPDGVVDGVGFSMGARTLLCMASIAPDKFGKLVVSGVGRNLFERDEEQAERIARGVQGEADDDDVHAQTFARYAAEPDQDGKALAAFMRRSHYPLGSPQFERITHPVRVVLGTEDFAGPADPLIDALPDSTYTELRGCDHFATPKNFGFIDAVLEHLEAF</sequence>
<evidence type="ECO:0000256" key="1">
    <source>
        <dbReference type="ARBA" id="ARBA00022801"/>
    </source>
</evidence>
<dbReference type="GO" id="GO:0016020">
    <property type="term" value="C:membrane"/>
    <property type="evidence" value="ECO:0007669"/>
    <property type="project" value="TreeGrafter"/>
</dbReference>
<dbReference type="InterPro" id="IPR000073">
    <property type="entry name" value="AB_hydrolase_1"/>
</dbReference>
<dbReference type="Pfam" id="PF00561">
    <property type="entry name" value="Abhydrolase_1"/>
    <property type="match status" value="1"/>
</dbReference>
<dbReference type="InterPro" id="IPR050266">
    <property type="entry name" value="AB_hydrolase_sf"/>
</dbReference>
<evidence type="ECO:0000313" key="3">
    <source>
        <dbReference type="EMBL" id="SUZ68660.1"/>
    </source>
</evidence>
<organism evidence="3">
    <name type="scientific">marine metagenome</name>
    <dbReference type="NCBI Taxonomy" id="408172"/>
    <lineage>
        <taxon>unclassified sequences</taxon>
        <taxon>metagenomes</taxon>
        <taxon>ecological metagenomes</taxon>
    </lineage>
</organism>
<name>A0A381PNZ1_9ZZZZ</name>